<gene>
    <name evidence="1" type="ORF">V1286_005241</name>
</gene>
<organism evidence="1 2">
    <name type="scientific">Bradyrhizobium algeriense</name>
    <dbReference type="NCBI Taxonomy" id="634784"/>
    <lineage>
        <taxon>Bacteria</taxon>
        <taxon>Pseudomonadati</taxon>
        <taxon>Pseudomonadota</taxon>
        <taxon>Alphaproteobacteria</taxon>
        <taxon>Hyphomicrobiales</taxon>
        <taxon>Nitrobacteraceae</taxon>
        <taxon>Bradyrhizobium</taxon>
    </lineage>
</organism>
<accession>A0ABU8BGQ2</accession>
<evidence type="ECO:0000313" key="2">
    <source>
        <dbReference type="Proteomes" id="UP001364224"/>
    </source>
</evidence>
<sequence length="81" mass="9404">MRVDHPQLNKRDRRAEPSFWVEEPTDDALSLLENALRGDEPALRHDDQADEAHSLIEENARLRELLAQLSDVIRKNGVHQR</sequence>
<protein>
    <recommendedName>
        <fullName evidence="3">Transcriptional regulator</fullName>
    </recommendedName>
</protein>
<evidence type="ECO:0000313" key="1">
    <source>
        <dbReference type="EMBL" id="MEH2557712.1"/>
    </source>
</evidence>
<dbReference type="RefSeq" id="WP_108518585.1">
    <property type="nucleotide sequence ID" value="NZ_JAZHRV010000001.1"/>
</dbReference>
<proteinExistence type="predicted"/>
<evidence type="ECO:0008006" key="3">
    <source>
        <dbReference type="Google" id="ProtNLM"/>
    </source>
</evidence>
<dbReference type="Proteomes" id="UP001364224">
    <property type="component" value="Unassembled WGS sequence"/>
</dbReference>
<keyword evidence="2" id="KW-1185">Reference proteome</keyword>
<comment type="caution">
    <text evidence="1">The sequence shown here is derived from an EMBL/GenBank/DDBJ whole genome shotgun (WGS) entry which is preliminary data.</text>
</comment>
<name>A0ABU8BGQ2_9BRAD</name>
<reference evidence="1 2" key="1">
    <citation type="submission" date="2024-02" db="EMBL/GenBank/DDBJ databases">
        <title>Adaptive strategies in a cosmopolitan and abundant soil bacterium.</title>
        <authorList>
            <person name="Carini P."/>
        </authorList>
    </citation>
    <scope>NUCLEOTIDE SEQUENCE [LARGE SCALE GENOMIC DNA]</scope>
    <source>
        <strain evidence="1 2">AZCC 1608</strain>
    </source>
</reference>
<dbReference type="EMBL" id="JAZHRV010000001">
    <property type="protein sequence ID" value="MEH2557712.1"/>
    <property type="molecule type" value="Genomic_DNA"/>
</dbReference>